<keyword evidence="2" id="KW-1185">Reference proteome</keyword>
<dbReference type="EMBL" id="NPEA01000004">
    <property type="protein sequence ID" value="PJZ77342.1"/>
    <property type="molecule type" value="Genomic_DNA"/>
</dbReference>
<dbReference type="AlphaFoldDB" id="A0A2M9ZZ30"/>
<name>A0A2M9ZZ30_9LEPT</name>
<reference evidence="1 2" key="1">
    <citation type="submission" date="2017-07" db="EMBL/GenBank/DDBJ databases">
        <title>Leptospira spp. isolated from tropical soils.</title>
        <authorList>
            <person name="Thibeaux R."/>
            <person name="Iraola G."/>
            <person name="Ferres I."/>
            <person name="Bierque E."/>
            <person name="Girault D."/>
            <person name="Soupe-Gilbert M.-E."/>
            <person name="Picardeau M."/>
            <person name="Goarant C."/>
        </authorList>
    </citation>
    <scope>NUCLEOTIDE SEQUENCE [LARGE SCALE GENOMIC DNA]</scope>
    <source>
        <strain evidence="1 2">ES4-C-A1</strain>
    </source>
</reference>
<sequence>MKIYALGLLLPLIIFTNCDGSSDDQNAVLALLLNKKCISLPKDITVLDSGGNPIVDFDCSVSGKAYICSGDNVIQTRTYSSIEGALLGVVNPPAGNQGFGFFPSQRGLFRNKSVSASDQTNILYDFTYTYDFSHRLVSAFNATNSNDRVYGDYDSNGFPLDVDGVSATYSYGPEGKRPGNITVGGTSILFDSKGWAIGLEDGDSYGFVNTGSLQICD</sequence>
<evidence type="ECO:0000313" key="2">
    <source>
        <dbReference type="Proteomes" id="UP000231843"/>
    </source>
</evidence>
<evidence type="ECO:0000313" key="1">
    <source>
        <dbReference type="EMBL" id="PJZ77342.1"/>
    </source>
</evidence>
<proteinExistence type="predicted"/>
<dbReference type="OrthoDB" id="325644at2"/>
<accession>A0A2M9ZZ30</accession>
<organism evidence="1 2">
    <name type="scientific">Leptospira neocaledonica</name>
    <dbReference type="NCBI Taxonomy" id="2023192"/>
    <lineage>
        <taxon>Bacteria</taxon>
        <taxon>Pseudomonadati</taxon>
        <taxon>Spirochaetota</taxon>
        <taxon>Spirochaetia</taxon>
        <taxon>Leptospirales</taxon>
        <taxon>Leptospiraceae</taxon>
        <taxon>Leptospira</taxon>
    </lineage>
</organism>
<comment type="caution">
    <text evidence="1">The sequence shown here is derived from an EMBL/GenBank/DDBJ whole genome shotgun (WGS) entry which is preliminary data.</text>
</comment>
<dbReference type="RefSeq" id="WP_100767895.1">
    <property type="nucleotide sequence ID" value="NZ_NPEA01000004.1"/>
</dbReference>
<protein>
    <submittedName>
        <fullName evidence="1">Uncharacterized protein</fullName>
    </submittedName>
</protein>
<dbReference type="Proteomes" id="UP000231843">
    <property type="component" value="Unassembled WGS sequence"/>
</dbReference>
<gene>
    <name evidence="1" type="ORF">CH365_07025</name>
</gene>